<proteinExistence type="predicted"/>
<dbReference type="Proteomes" id="UP000265520">
    <property type="component" value="Unassembled WGS sequence"/>
</dbReference>
<dbReference type="AlphaFoldDB" id="A0A392V881"/>
<comment type="caution">
    <text evidence="1">The sequence shown here is derived from an EMBL/GenBank/DDBJ whole genome shotgun (WGS) entry which is preliminary data.</text>
</comment>
<keyword evidence="2" id="KW-1185">Reference proteome</keyword>
<evidence type="ECO:0000313" key="1">
    <source>
        <dbReference type="EMBL" id="MCI84506.1"/>
    </source>
</evidence>
<reference evidence="1 2" key="1">
    <citation type="journal article" date="2018" name="Front. Plant Sci.">
        <title>Red Clover (Trifolium pratense) and Zigzag Clover (T. medium) - A Picture of Genomic Similarities and Differences.</title>
        <authorList>
            <person name="Dluhosova J."/>
            <person name="Istvanek J."/>
            <person name="Nedelnik J."/>
            <person name="Repkova J."/>
        </authorList>
    </citation>
    <scope>NUCLEOTIDE SEQUENCE [LARGE SCALE GENOMIC DNA]</scope>
    <source>
        <strain evidence="2">cv. 10/8</strain>
        <tissue evidence="1">Leaf</tissue>
    </source>
</reference>
<feature type="non-terminal residue" evidence="1">
    <location>
        <position position="1"/>
    </location>
</feature>
<evidence type="ECO:0000313" key="2">
    <source>
        <dbReference type="Proteomes" id="UP000265520"/>
    </source>
</evidence>
<accession>A0A392V881</accession>
<sequence length="59" mass="6595">DSRRQAILQEDVKGTTRGLKRDDVACRTVLKSKDNWMKVFLREYGEEHSGGRRGGGGAC</sequence>
<organism evidence="1 2">
    <name type="scientific">Trifolium medium</name>
    <dbReference type="NCBI Taxonomy" id="97028"/>
    <lineage>
        <taxon>Eukaryota</taxon>
        <taxon>Viridiplantae</taxon>
        <taxon>Streptophyta</taxon>
        <taxon>Embryophyta</taxon>
        <taxon>Tracheophyta</taxon>
        <taxon>Spermatophyta</taxon>
        <taxon>Magnoliopsida</taxon>
        <taxon>eudicotyledons</taxon>
        <taxon>Gunneridae</taxon>
        <taxon>Pentapetalae</taxon>
        <taxon>rosids</taxon>
        <taxon>fabids</taxon>
        <taxon>Fabales</taxon>
        <taxon>Fabaceae</taxon>
        <taxon>Papilionoideae</taxon>
        <taxon>50 kb inversion clade</taxon>
        <taxon>NPAAA clade</taxon>
        <taxon>Hologalegina</taxon>
        <taxon>IRL clade</taxon>
        <taxon>Trifolieae</taxon>
        <taxon>Trifolium</taxon>
    </lineage>
</organism>
<name>A0A392V881_9FABA</name>
<dbReference type="EMBL" id="LXQA011092754">
    <property type="protein sequence ID" value="MCI84506.1"/>
    <property type="molecule type" value="Genomic_DNA"/>
</dbReference>
<protein>
    <submittedName>
        <fullName evidence="1">Uncharacterized protein</fullName>
    </submittedName>
</protein>